<evidence type="ECO:0000313" key="7">
    <source>
        <dbReference type="Proteomes" id="UP000648239"/>
    </source>
</evidence>
<keyword evidence="2" id="KW-0813">Transport</keyword>
<dbReference type="PANTHER" id="PTHR30483:SF6">
    <property type="entry name" value="PERIPLASMIC BINDING PROTEIN OF ABC TRANSPORTER FOR NATURAL AMINO ACIDS"/>
    <property type="match status" value="1"/>
</dbReference>
<keyword evidence="3" id="KW-0732">Signal</keyword>
<protein>
    <submittedName>
        <fullName evidence="6">ABC transporter substrate-binding protein</fullName>
    </submittedName>
</protein>
<evidence type="ECO:0000256" key="1">
    <source>
        <dbReference type="ARBA" id="ARBA00010062"/>
    </source>
</evidence>
<gene>
    <name evidence="6" type="ORF">IFK94_13580</name>
</gene>
<comment type="similarity">
    <text evidence="1">Belongs to the leucine-binding protein family.</text>
</comment>
<dbReference type="InterPro" id="IPR028081">
    <property type="entry name" value="Leu-bd"/>
</dbReference>
<dbReference type="InterPro" id="IPR000709">
    <property type="entry name" value="Leu_Ile_Val-bd"/>
</dbReference>
<comment type="caution">
    <text evidence="6">The sequence shown here is derived from an EMBL/GenBank/DDBJ whole genome shotgun (WGS) entry which is preliminary data.</text>
</comment>
<dbReference type="GO" id="GO:0006865">
    <property type="term" value="P:amino acid transport"/>
    <property type="evidence" value="ECO:0007669"/>
    <property type="project" value="UniProtKB-KW"/>
</dbReference>
<dbReference type="CDD" id="cd06347">
    <property type="entry name" value="PBP1_ABC_LivK_ligand_binding-like"/>
    <property type="match status" value="1"/>
</dbReference>
<dbReference type="EMBL" id="JACXWD010000062">
    <property type="protein sequence ID" value="MBD3869148.1"/>
    <property type="molecule type" value="Genomic_DNA"/>
</dbReference>
<dbReference type="SUPFAM" id="SSF53822">
    <property type="entry name" value="Periplasmic binding protein-like I"/>
    <property type="match status" value="1"/>
</dbReference>
<dbReference type="InterPro" id="IPR028082">
    <property type="entry name" value="Peripla_BP_I"/>
</dbReference>
<evidence type="ECO:0000259" key="5">
    <source>
        <dbReference type="Pfam" id="PF13458"/>
    </source>
</evidence>
<evidence type="ECO:0000313" key="6">
    <source>
        <dbReference type="EMBL" id="MBD3869148.1"/>
    </source>
</evidence>
<reference evidence="6 7" key="1">
    <citation type="submission" date="2020-08" db="EMBL/GenBank/DDBJ databases">
        <title>Acidobacteriota in marine sediments use diverse sulfur dissimilation pathways.</title>
        <authorList>
            <person name="Wasmund K."/>
        </authorList>
    </citation>
    <scope>NUCLEOTIDE SEQUENCE [LARGE SCALE GENOMIC DNA]</scope>
    <source>
        <strain evidence="6">MAG AM4</strain>
    </source>
</reference>
<keyword evidence="4" id="KW-0029">Amino-acid transport</keyword>
<dbReference type="AlphaFoldDB" id="A0A8J7CM94"/>
<feature type="domain" description="Leucine-binding protein" evidence="5">
    <location>
        <begin position="26"/>
        <end position="354"/>
    </location>
</feature>
<organism evidence="6 7">
    <name type="scientific">Candidatus Polarisedimenticola svalbardensis</name>
    <dbReference type="NCBI Taxonomy" id="2886004"/>
    <lineage>
        <taxon>Bacteria</taxon>
        <taxon>Pseudomonadati</taxon>
        <taxon>Acidobacteriota</taxon>
        <taxon>Candidatus Polarisedimenticolia</taxon>
        <taxon>Candidatus Polarisedimenticolales</taxon>
        <taxon>Candidatus Polarisedimenticolaceae</taxon>
        <taxon>Candidatus Polarisedimenticola</taxon>
    </lineage>
</organism>
<evidence type="ECO:0000256" key="2">
    <source>
        <dbReference type="ARBA" id="ARBA00022448"/>
    </source>
</evidence>
<sequence>MSSSNRIAIALFLILALTGLAGCSKPVEIGVITSESGAAKIYGDEVGRGLELALEEINAAGGYKGKPIQLIYKDDETKPSVARHAITSLLEEDKVRLLIGGIASPVMLEIAPIANEAGVVLISPTASNPAITQMGHFIFRIHPSDILEGTNMAELARDLGIEKMAIFAVDNQFGAGLTEVFSDRYQSKYRKILKTFEFPESGSSAFAAMVDEVKELSPEGVYIVGYMTDVAEITRMLRDADVDAVIIANSGVTGRISEMIGDAAENMIYPQPNFNLDTNDEDMRRFITAFRARYGEPPQRFAALGYDTLRLLYDAMVLGGNSHPDTVRASLRQLKDYQGASGRINFDENGDVVQYPRLFIIRDGKPIPYQVFLDEGGTLTIPGR</sequence>
<dbReference type="Pfam" id="PF13458">
    <property type="entry name" value="Peripla_BP_6"/>
    <property type="match status" value="1"/>
</dbReference>
<evidence type="ECO:0000256" key="3">
    <source>
        <dbReference type="ARBA" id="ARBA00022729"/>
    </source>
</evidence>
<proteinExistence type="inferred from homology"/>
<dbReference type="PRINTS" id="PR00337">
    <property type="entry name" value="LEUILEVALBP"/>
</dbReference>
<dbReference type="PROSITE" id="PS51257">
    <property type="entry name" value="PROKAR_LIPOPROTEIN"/>
    <property type="match status" value="1"/>
</dbReference>
<accession>A0A8J7CM94</accession>
<evidence type="ECO:0000256" key="4">
    <source>
        <dbReference type="ARBA" id="ARBA00022970"/>
    </source>
</evidence>
<dbReference type="InterPro" id="IPR051010">
    <property type="entry name" value="BCAA_transport"/>
</dbReference>
<dbReference type="Gene3D" id="3.40.50.2300">
    <property type="match status" value="2"/>
</dbReference>
<dbReference type="Proteomes" id="UP000648239">
    <property type="component" value="Unassembled WGS sequence"/>
</dbReference>
<dbReference type="PANTHER" id="PTHR30483">
    <property type="entry name" value="LEUCINE-SPECIFIC-BINDING PROTEIN"/>
    <property type="match status" value="1"/>
</dbReference>
<name>A0A8J7CM94_9BACT</name>